<dbReference type="PANTHER" id="PTHR36558:SF1">
    <property type="entry name" value="RESTRICTION ENDONUCLEASE DOMAIN-CONTAINING PROTEIN-RELATED"/>
    <property type="match status" value="1"/>
</dbReference>
<keyword evidence="1" id="KW-0540">Nuclease</keyword>
<sequence>MDVKPTERQKERYTYQDYVKWDGRWELINGVPYNMAPAPSFVHQSIVGELYVALRAFFREKGCAVVMAPFDVRFDEQADYEQAKHVVQPDISVICDQSKIGSRGCDGPPDLVVEVLSPSTALKDRNEKYKLYEQFDVKEYWIVDPLHRTVEVYGRGEKGYEKRSVFGEGDVLVSFLFADWTVSLAGIFQNIEGEG</sequence>
<organism evidence="1 2">
    <name type="scientific">Geobacillus thermocatenulatus</name>
    <dbReference type="NCBI Taxonomy" id="33938"/>
    <lineage>
        <taxon>Bacteria</taxon>
        <taxon>Bacillati</taxon>
        <taxon>Bacillota</taxon>
        <taxon>Bacilli</taxon>
        <taxon>Bacillales</taxon>
        <taxon>Anoxybacillaceae</taxon>
        <taxon>Geobacillus</taxon>
        <taxon>Geobacillus thermoleovorans group</taxon>
    </lineage>
</organism>
<gene>
    <name evidence="1" type="ORF">B9L19_08430</name>
</gene>
<keyword evidence="2" id="KW-1185">Reference proteome</keyword>
<dbReference type="InterPro" id="IPR012296">
    <property type="entry name" value="Nuclease_put_TT1808"/>
</dbReference>
<accession>A0A226QF58</accession>
<comment type="caution">
    <text evidence="1">The sequence shown here is derived from an EMBL/GenBank/DDBJ whole genome shotgun (WGS) entry which is preliminary data.</text>
</comment>
<dbReference type="RefSeq" id="WP_047752991.1">
    <property type="nucleotide sequence ID" value="NZ_CP018058.1"/>
</dbReference>
<keyword evidence="1" id="KW-0255">Endonuclease</keyword>
<dbReference type="Proteomes" id="UP000198378">
    <property type="component" value="Unassembled WGS sequence"/>
</dbReference>
<dbReference type="Pfam" id="PF05685">
    <property type="entry name" value="Uma2"/>
    <property type="match status" value="1"/>
</dbReference>
<protein>
    <submittedName>
        <fullName evidence="1">Endonuclease</fullName>
    </submittedName>
</protein>
<dbReference type="Gene3D" id="3.90.1570.10">
    <property type="entry name" value="tt1808, chain A"/>
    <property type="match status" value="1"/>
</dbReference>
<dbReference type="GO" id="GO:0004519">
    <property type="term" value="F:endonuclease activity"/>
    <property type="evidence" value="ECO:0007669"/>
    <property type="project" value="UniProtKB-KW"/>
</dbReference>
<name>A0A226QF58_9BACL</name>
<proteinExistence type="predicted"/>
<dbReference type="CDD" id="cd06260">
    <property type="entry name" value="DUF820-like"/>
    <property type="match status" value="1"/>
</dbReference>
<dbReference type="SUPFAM" id="SSF52980">
    <property type="entry name" value="Restriction endonuclease-like"/>
    <property type="match status" value="1"/>
</dbReference>
<dbReference type="KEGG" id="gtm:GT3921_09625"/>
<evidence type="ECO:0000313" key="1">
    <source>
        <dbReference type="EMBL" id="OXB90009.1"/>
    </source>
</evidence>
<dbReference type="EMBL" id="NEWK01000001">
    <property type="protein sequence ID" value="OXB90009.1"/>
    <property type="molecule type" value="Genomic_DNA"/>
</dbReference>
<keyword evidence="1" id="KW-0378">Hydrolase</keyword>
<evidence type="ECO:0000313" key="2">
    <source>
        <dbReference type="Proteomes" id="UP000198378"/>
    </source>
</evidence>
<dbReference type="PANTHER" id="PTHR36558">
    <property type="entry name" value="GLR1098 PROTEIN"/>
    <property type="match status" value="1"/>
</dbReference>
<dbReference type="AlphaFoldDB" id="A0A226QF58"/>
<dbReference type="InterPro" id="IPR008538">
    <property type="entry name" value="Uma2"/>
</dbReference>
<reference evidence="1 2" key="1">
    <citation type="submission" date="2017-05" db="EMBL/GenBank/DDBJ databases">
        <title>The genome sequence of Geobacillus thermocatenulatus DSM 730.</title>
        <authorList>
            <person name="Ramaloko W.T."/>
            <person name="Koen N."/>
            <person name="Polliack S."/>
            <person name="Aliyu H."/>
            <person name="Lebre P."/>
            <person name="Mohr T."/>
            <person name="Oswald F."/>
            <person name="Zwick M."/>
            <person name="Neumann A."/>
            <person name="Syldatk C."/>
            <person name="Cowan D."/>
            <person name="De Maayer P."/>
        </authorList>
    </citation>
    <scope>NUCLEOTIDE SEQUENCE [LARGE SCALE GENOMIC DNA]</scope>
    <source>
        <strain evidence="1 2">BGSC 93A1</strain>
    </source>
</reference>
<dbReference type="InterPro" id="IPR011335">
    <property type="entry name" value="Restrct_endonuc-II-like"/>
</dbReference>